<reference evidence="2" key="2">
    <citation type="submission" date="2020-09" db="EMBL/GenBank/DDBJ databases">
        <authorList>
            <person name="Sun Q."/>
            <person name="Ohkuma M."/>
        </authorList>
    </citation>
    <scope>NUCLEOTIDE SEQUENCE</scope>
    <source>
        <strain evidence="2">JCM 13064</strain>
    </source>
</reference>
<keyword evidence="1" id="KW-1133">Transmembrane helix</keyword>
<evidence type="ECO:0000256" key="1">
    <source>
        <dbReference type="SAM" id="Phobius"/>
    </source>
</evidence>
<dbReference type="Proteomes" id="UP000645217">
    <property type="component" value="Unassembled WGS sequence"/>
</dbReference>
<protein>
    <submittedName>
        <fullName evidence="2">Uncharacterized protein</fullName>
    </submittedName>
</protein>
<keyword evidence="3" id="KW-1185">Reference proteome</keyword>
<dbReference type="RefSeq" id="WP_189164917.1">
    <property type="nucleotide sequence ID" value="NZ_BMNT01000024.1"/>
</dbReference>
<feature type="transmembrane region" description="Helical" evidence="1">
    <location>
        <begin position="42"/>
        <end position="64"/>
    </location>
</feature>
<sequence length="191" mass="20619">MVVDLGAGSKGRAVASGVAAGVVGLISLVSALTGQVAGGTGVVVAAGVLGVVFIAVGLIPLVAWRAITRPRRLVIEQPGIRWDDPRGTSWAVAWTELSGVAISRTVQRRFGPADYLLPRKVRVRLDLFPADPGFRTRHPEMEHLWKAHRVGYRLPLGSAPRHIDPIDQAMRAHRPNIYLAIRDEDFVSGLT</sequence>
<dbReference type="EMBL" id="BMNT01000024">
    <property type="protein sequence ID" value="GGK97086.1"/>
    <property type="molecule type" value="Genomic_DNA"/>
</dbReference>
<feature type="transmembrane region" description="Helical" evidence="1">
    <location>
        <begin position="12"/>
        <end position="36"/>
    </location>
</feature>
<keyword evidence="1" id="KW-0472">Membrane</keyword>
<gene>
    <name evidence="2" type="ORF">GCM10007964_44100</name>
</gene>
<reference evidence="2" key="1">
    <citation type="journal article" date="2014" name="Int. J. Syst. Evol. Microbiol.">
        <title>Complete genome sequence of Corynebacterium casei LMG S-19264T (=DSM 44701T), isolated from a smear-ripened cheese.</title>
        <authorList>
            <consortium name="US DOE Joint Genome Institute (JGI-PGF)"/>
            <person name="Walter F."/>
            <person name="Albersmeier A."/>
            <person name="Kalinowski J."/>
            <person name="Ruckert C."/>
        </authorList>
    </citation>
    <scope>NUCLEOTIDE SEQUENCE</scope>
    <source>
        <strain evidence="2">JCM 13064</strain>
    </source>
</reference>
<organism evidence="2 3">
    <name type="scientific">Sphaerisporangium melleum</name>
    <dbReference type="NCBI Taxonomy" id="321316"/>
    <lineage>
        <taxon>Bacteria</taxon>
        <taxon>Bacillati</taxon>
        <taxon>Actinomycetota</taxon>
        <taxon>Actinomycetes</taxon>
        <taxon>Streptosporangiales</taxon>
        <taxon>Streptosporangiaceae</taxon>
        <taxon>Sphaerisporangium</taxon>
    </lineage>
</organism>
<evidence type="ECO:0000313" key="3">
    <source>
        <dbReference type="Proteomes" id="UP000645217"/>
    </source>
</evidence>
<evidence type="ECO:0000313" key="2">
    <source>
        <dbReference type="EMBL" id="GGK97086.1"/>
    </source>
</evidence>
<accession>A0A917RA71</accession>
<dbReference type="AlphaFoldDB" id="A0A917RA71"/>
<name>A0A917RA71_9ACTN</name>
<proteinExistence type="predicted"/>
<comment type="caution">
    <text evidence="2">The sequence shown here is derived from an EMBL/GenBank/DDBJ whole genome shotgun (WGS) entry which is preliminary data.</text>
</comment>
<keyword evidence="1" id="KW-0812">Transmembrane</keyword>